<evidence type="ECO:0000256" key="1">
    <source>
        <dbReference type="SAM" id="Phobius"/>
    </source>
</evidence>
<dbReference type="PROSITE" id="PS00018">
    <property type="entry name" value="EF_HAND_1"/>
    <property type="match status" value="1"/>
</dbReference>
<keyword evidence="1" id="KW-1133">Transmembrane helix</keyword>
<protein>
    <recommendedName>
        <fullName evidence="3">EF-hand domain-containing protein</fullName>
    </recommendedName>
</protein>
<keyword evidence="1" id="KW-0812">Transmembrane</keyword>
<accession>A0A6C0CWQ7</accession>
<dbReference type="AlphaFoldDB" id="A0A6C0CWQ7"/>
<feature type="transmembrane region" description="Helical" evidence="1">
    <location>
        <begin position="64"/>
        <end position="82"/>
    </location>
</feature>
<proteinExistence type="predicted"/>
<feature type="transmembrane region" description="Helical" evidence="1">
    <location>
        <begin position="12"/>
        <end position="30"/>
    </location>
</feature>
<organism evidence="2">
    <name type="scientific">viral metagenome</name>
    <dbReference type="NCBI Taxonomy" id="1070528"/>
    <lineage>
        <taxon>unclassified sequences</taxon>
        <taxon>metagenomes</taxon>
        <taxon>organismal metagenomes</taxon>
    </lineage>
</organism>
<dbReference type="EMBL" id="MN739499">
    <property type="protein sequence ID" value="QHT08653.1"/>
    <property type="molecule type" value="Genomic_DNA"/>
</dbReference>
<evidence type="ECO:0000313" key="2">
    <source>
        <dbReference type="EMBL" id="QHT08653.1"/>
    </source>
</evidence>
<evidence type="ECO:0008006" key="3">
    <source>
        <dbReference type="Google" id="ProtNLM"/>
    </source>
</evidence>
<reference evidence="2" key="1">
    <citation type="journal article" date="2020" name="Nature">
        <title>Giant virus diversity and host interactions through global metagenomics.</title>
        <authorList>
            <person name="Schulz F."/>
            <person name="Roux S."/>
            <person name="Paez-Espino D."/>
            <person name="Jungbluth S."/>
            <person name="Walsh D.A."/>
            <person name="Denef V.J."/>
            <person name="McMahon K.D."/>
            <person name="Konstantinidis K.T."/>
            <person name="Eloe-Fadrosh E.A."/>
            <person name="Kyrpides N.C."/>
            <person name="Woyke T."/>
        </authorList>
    </citation>
    <scope>NUCLEOTIDE SEQUENCE</scope>
    <source>
        <strain evidence="2">GVMAG-M-3300023109-53</strain>
    </source>
</reference>
<dbReference type="InterPro" id="IPR018247">
    <property type="entry name" value="EF_Hand_1_Ca_BS"/>
</dbReference>
<name>A0A6C0CWQ7_9ZZZZ</name>
<sequence length="143" mass="16731">MNPMEVFNTLNNSKYFTGIMMILLNIGSRFVEIKFSDSMESFIRYNIAREVLIFTMAWMGTRDIVVALVLTASFMVLAEFLLNHKSNYCILPDKYKYLKVDTNQDGKISDSEINKAIETLEKARKQKEKERNSEFLNYYHSLT</sequence>
<keyword evidence="1" id="KW-0472">Membrane</keyword>